<dbReference type="Proteomes" id="UP000464754">
    <property type="component" value="Chromosome"/>
</dbReference>
<dbReference type="PANTHER" id="PTHR37806:SF1">
    <property type="entry name" value="PEPTIDASE C39-LIKE DOMAIN-CONTAINING PROTEIN"/>
    <property type="match status" value="1"/>
</dbReference>
<dbReference type="KEGG" id="aarg:Aargi30884_12340"/>
<evidence type="ECO:0000313" key="2">
    <source>
        <dbReference type="EMBL" id="BBK22331.1"/>
    </source>
</evidence>
<gene>
    <name evidence="2" type="ORF">Aargi30884_12340</name>
</gene>
<sequence>MKSIYYIMLVFLISISNFLSNQNVTEKALNSNFVLEEKMSQNELTKISGVPLIQQYPLLPNGCEAVSAAMILQYYGFDITAQEFVDEYLFMQPLYYENNILCGPDPSHAYAGNPYTVTDGLGCYALVIVQGLKDASDSTWNVEDISGTALSDLEVWLEKDIPVILWATLDMKDIEYYISLYSNGQYFEYPAQEHCLVLVGMDDTHCYFNDPLYEKEISYDRKQVEKCYESLHRQAVVMYHKVS</sequence>
<keyword evidence="3" id="KW-1185">Reference proteome</keyword>
<dbReference type="PANTHER" id="PTHR37806">
    <property type="entry name" value="LMO0724 PROTEIN"/>
    <property type="match status" value="1"/>
</dbReference>
<dbReference type="EMBL" id="AP019695">
    <property type="protein sequence ID" value="BBK22331.1"/>
    <property type="molecule type" value="Genomic_DNA"/>
</dbReference>
<organism evidence="2 3">
    <name type="scientific">Amedibacterium intestinale</name>
    <dbReference type="NCBI Taxonomy" id="2583452"/>
    <lineage>
        <taxon>Bacteria</taxon>
        <taxon>Bacillati</taxon>
        <taxon>Bacillota</taxon>
        <taxon>Erysipelotrichia</taxon>
        <taxon>Erysipelotrichales</taxon>
        <taxon>Erysipelotrichaceae</taxon>
        <taxon>Amedibacterium</taxon>
    </lineage>
</organism>
<evidence type="ECO:0000313" key="3">
    <source>
        <dbReference type="Proteomes" id="UP000464754"/>
    </source>
</evidence>
<protein>
    <recommendedName>
        <fullName evidence="1">Peptidase C39-like domain-containing protein</fullName>
    </recommendedName>
</protein>
<dbReference type="AlphaFoldDB" id="A0A6N4TIC7"/>
<name>A0A6N4TIC7_9FIRM</name>
<feature type="domain" description="Peptidase C39-like" evidence="1">
    <location>
        <begin position="49"/>
        <end position="211"/>
    </location>
</feature>
<dbReference type="InterPro" id="IPR039564">
    <property type="entry name" value="Peptidase_C39-like"/>
</dbReference>
<reference evidence="3" key="1">
    <citation type="submission" date="2019-05" db="EMBL/GenBank/DDBJ databases">
        <title>Complete genome sequencing of Absiella argi strain JCM 30884.</title>
        <authorList>
            <person name="Sakamoto M."/>
            <person name="Murakami T."/>
            <person name="Mori H."/>
        </authorList>
    </citation>
    <scope>NUCLEOTIDE SEQUENCE [LARGE SCALE GENOMIC DNA]</scope>
    <source>
        <strain evidence="3">JCM 30884</strain>
    </source>
</reference>
<evidence type="ECO:0000259" key="1">
    <source>
        <dbReference type="Pfam" id="PF13529"/>
    </source>
</evidence>
<dbReference type="Gene3D" id="3.90.70.10">
    <property type="entry name" value="Cysteine proteinases"/>
    <property type="match status" value="1"/>
</dbReference>
<dbReference type="RefSeq" id="WP_118276937.1">
    <property type="nucleotide sequence ID" value="NZ_AP019695.1"/>
</dbReference>
<dbReference type="Pfam" id="PF13529">
    <property type="entry name" value="Peptidase_C39_2"/>
    <property type="match status" value="1"/>
</dbReference>
<proteinExistence type="predicted"/>
<accession>A0A6N4TIC7</accession>